<protein>
    <submittedName>
        <fullName evidence="6">GTR11 protein</fullName>
    </submittedName>
</protein>
<accession>A0A7K7L1C6</accession>
<dbReference type="AlphaFoldDB" id="A0A7K7L1C6"/>
<reference evidence="6 7" key="1">
    <citation type="submission" date="2019-09" db="EMBL/GenBank/DDBJ databases">
        <title>Bird 10,000 Genomes (B10K) Project - Family phase.</title>
        <authorList>
            <person name="Zhang G."/>
        </authorList>
    </citation>
    <scope>NUCLEOTIDE SEQUENCE [LARGE SCALE GENOMIC DNA]</scope>
    <source>
        <strain evidence="6">OUT-0051</strain>
        <tissue evidence="6">Kidney</tissue>
    </source>
</reference>
<dbReference type="InterPro" id="IPR020846">
    <property type="entry name" value="MFS_dom"/>
</dbReference>
<evidence type="ECO:0000259" key="5">
    <source>
        <dbReference type="PROSITE" id="PS50850"/>
    </source>
</evidence>
<dbReference type="Proteomes" id="UP000525565">
    <property type="component" value="Unassembled WGS sequence"/>
</dbReference>
<evidence type="ECO:0000256" key="3">
    <source>
        <dbReference type="ARBA" id="ARBA00022989"/>
    </source>
</evidence>
<dbReference type="GO" id="GO:0022857">
    <property type="term" value="F:transmembrane transporter activity"/>
    <property type="evidence" value="ECO:0007669"/>
    <property type="project" value="InterPro"/>
</dbReference>
<comment type="caution">
    <text evidence="6">The sequence shown here is derived from an EMBL/GenBank/DDBJ whole genome shotgun (WGS) entry which is preliminary data.</text>
</comment>
<dbReference type="InterPro" id="IPR036259">
    <property type="entry name" value="MFS_trans_sf"/>
</dbReference>
<keyword evidence="4" id="KW-0472">Membrane</keyword>
<feature type="non-terminal residue" evidence="6">
    <location>
        <position position="73"/>
    </location>
</feature>
<keyword evidence="3" id="KW-1133">Transmembrane helix</keyword>
<name>A0A7K7L1C6_9AVES</name>
<feature type="domain" description="Major facilitator superfamily (MFS) profile" evidence="5">
    <location>
        <begin position="1"/>
        <end position="73"/>
    </location>
</feature>
<gene>
    <name evidence="6" type="primary">Slc2a11_2</name>
    <name evidence="6" type="ORF">ASASCU_R16091</name>
</gene>
<evidence type="ECO:0000256" key="1">
    <source>
        <dbReference type="ARBA" id="ARBA00004141"/>
    </source>
</evidence>
<proteinExistence type="predicted"/>
<feature type="non-terminal residue" evidence="6">
    <location>
        <position position="1"/>
    </location>
</feature>
<dbReference type="SUPFAM" id="SSF103473">
    <property type="entry name" value="MFS general substrate transporter"/>
    <property type="match status" value="1"/>
</dbReference>
<dbReference type="GO" id="GO:0016020">
    <property type="term" value="C:membrane"/>
    <property type="evidence" value="ECO:0007669"/>
    <property type="project" value="UniProtKB-SubCell"/>
</dbReference>
<organism evidence="6 7">
    <name type="scientific">Asarcornis scutulata</name>
    <dbReference type="NCBI Taxonomy" id="75869"/>
    <lineage>
        <taxon>Eukaryota</taxon>
        <taxon>Metazoa</taxon>
        <taxon>Chordata</taxon>
        <taxon>Craniata</taxon>
        <taxon>Vertebrata</taxon>
        <taxon>Euteleostomi</taxon>
        <taxon>Archelosauria</taxon>
        <taxon>Archosauria</taxon>
        <taxon>Dinosauria</taxon>
        <taxon>Saurischia</taxon>
        <taxon>Theropoda</taxon>
        <taxon>Coelurosauria</taxon>
        <taxon>Aves</taxon>
        <taxon>Neognathae</taxon>
        <taxon>Galloanserae</taxon>
        <taxon>Anseriformes</taxon>
        <taxon>Anatidae</taxon>
        <taxon>Anatinae</taxon>
        <taxon>Asarcornis</taxon>
    </lineage>
</organism>
<sequence length="73" mass="8227">MQTLVNYDKVKHGSYPHVCSCRKKCLLFNDAVLIVATLNTGFSRRAKSFEMILIGRFLEGIGAGRTSHYSMLM</sequence>
<evidence type="ECO:0000313" key="7">
    <source>
        <dbReference type="Proteomes" id="UP000525565"/>
    </source>
</evidence>
<dbReference type="EMBL" id="VZSO01000128">
    <property type="protein sequence ID" value="NWZ24705.1"/>
    <property type="molecule type" value="Genomic_DNA"/>
</dbReference>
<comment type="subcellular location">
    <subcellularLocation>
        <location evidence="1">Membrane</location>
        <topology evidence="1">Multi-pass membrane protein</topology>
    </subcellularLocation>
</comment>
<keyword evidence="2" id="KW-0812">Transmembrane</keyword>
<dbReference type="InterPro" id="IPR005828">
    <property type="entry name" value="MFS_sugar_transport-like"/>
</dbReference>
<evidence type="ECO:0000313" key="6">
    <source>
        <dbReference type="EMBL" id="NWZ24705.1"/>
    </source>
</evidence>
<evidence type="ECO:0000256" key="2">
    <source>
        <dbReference type="ARBA" id="ARBA00022692"/>
    </source>
</evidence>
<evidence type="ECO:0000256" key="4">
    <source>
        <dbReference type="ARBA" id="ARBA00023136"/>
    </source>
</evidence>
<dbReference type="Pfam" id="PF00083">
    <property type="entry name" value="Sugar_tr"/>
    <property type="match status" value="1"/>
</dbReference>
<dbReference type="Gene3D" id="1.20.1250.20">
    <property type="entry name" value="MFS general substrate transporter like domains"/>
    <property type="match status" value="1"/>
</dbReference>
<keyword evidence="7" id="KW-1185">Reference proteome</keyword>
<dbReference type="PROSITE" id="PS50850">
    <property type="entry name" value="MFS"/>
    <property type="match status" value="1"/>
</dbReference>